<protein>
    <submittedName>
        <fullName evidence="2">Uncharacterized protein</fullName>
    </submittedName>
</protein>
<dbReference type="EMBL" id="CP031166">
    <property type="protein sequence ID" value="AXV09861.1"/>
    <property type="molecule type" value="Genomic_DNA"/>
</dbReference>
<sequence>MTTAPTLDRPAPGTTEPTITFSGEASDDQLLRVIAPMAEAGYIVALNGQDVELGQDDGAITATPINTDTGVRGTTRRIAMADVNTLYVY</sequence>
<accession>A0A346Y5W4</accession>
<keyword evidence="2" id="KW-0614">Plasmid</keyword>
<organism evidence="2 3">
    <name type="scientific">Euzebya pacifica</name>
    <dbReference type="NCBI Taxonomy" id="1608957"/>
    <lineage>
        <taxon>Bacteria</taxon>
        <taxon>Bacillati</taxon>
        <taxon>Actinomycetota</taxon>
        <taxon>Nitriliruptoria</taxon>
        <taxon>Euzebyales</taxon>
    </lineage>
</organism>
<name>A0A346Y5W4_9ACTN</name>
<dbReference type="AlphaFoldDB" id="A0A346Y5W4"/>
<dbReference type="RefSeq" id="WP_114594472.1">
    <property type="nucleotide sequence ID" value="NZ_CP031166.1"/>
</dbReference>
<evidence type="ECO:0000313" key="3">
    <source>
        <dbReference type="Proteomes" id="UP000264006"/>
    </source>
</evidence>
<dbReference type="Proteomes" id="UP000264006">
    <property type="component" value="Plasmid pEDY32-46I"/>
</dbReference>
<evidence type="ECO:0000313" key="2">
    <source>
        <dbReference type="EMBL" id="AXV09861.1"/>
    </source>
</evidence>
<keyword evidence="3" id="KW-1185">Reference proteome</keyword>
<geneLocation type="plasmid" evidence="3">
    <name>pedy32-46i</name>
</geneLocation>
<dbReference type="KEGG" id="euz:DVS28_b0091"/>
<proteinExistence type="predicted"/>
<feature type="region of interest" description="Disordered" evidence="1">
    <location>
        <begin position="1"/>
        <end position="23"/>
    </location>
</feature>
<gene>
    <name evidence="2" type="ORF">DVS28_b0091</name>
</gene>
<evidence type="ECO:0000256" key="1">
    <source>
        <dbReference type="SAM" id="MobiDB-lite"/>
    </source>
</evidence>
<reference evidence="2 3" key="1">
    <citation type="submission" date="2018-09" db="EMBL/GenBank/DDBJ databases">
        <title>Complete genome sequence of Euzebya sp. DY32-46 isolated from seawater of Pacific Ocean.</title>
        <authorList>
            <person name="Xu L."/>
            <person name="Wu Y.-H."/>
            <person name="Xu X.-W."/>
        </authorList>
    </citation>
    <scope>NUCLEOTIDE SEQUENCE [LARGE SCALE GENOMIC DNA]</scope>
    <source>
        <strain evidence="2 3">DY32-46</strain>
        <plasmid evidence="3">pedy32-46i</plasmid>
    </source>
</reference>